<keyword evidence="3" id="KW-1185">Reference proteome</keyword>
<proteinExistence type="predicted"/>
<organism evidence="2 3">
    <name type="scientific">Tritrichomonas musculus</name>
    <dbReference type="NCBI Taxonomy" id="1915356"/>
    <lineage>
        <taxon>Eukaryota</taxon>
        <taxon>Metamonada</taxon>
        <taxon>Parabasalia</taxon>
        <taxon>Tritrichomonadida</taxon>
        <taxon>Tritrichomonadidae</taxon>
        <taxon>Tritrichomonas</taxon>
    </lineage>
</organism>
<comment type="caution">
    <text evidence="2">The sequence shown here is derived from an EMBL/GenBank/DDBJ whole genome shotgun (WGS) entry which is preliminary data.</text>
</comment>
<keyword evidence="1" id="KW-0175">Coiled coil</keyword>
<reference evidence="2 3" key="1">
    <citation type="submission" date="2024-04" db="EMBL/GenBank/DDBJ databases">
        <title>Tritrichomonas musculus Genome.</title>
        <authorList>
            <person name="Alves-Ferreira E."/>
            <person name="Grigg M."/>
            <person name="Lorenzi H."/>
            <person name="Galac M."/>
        </authorList>
    </citation>
    <scope>NUCLEOTIDE SEQUENCE [LARGE SCALE GENOMIC DNA]</scope>
    <source>
        <strain evidence="2 3">EAF2021</strain>
    </source>
</reference>
<evidence type="ECO:0000313" key="3">
    <source>
        <dbReference type="Proteomes" id="UP001470230"/>
    </source>
</evidence>
<feature type="coiled-coil region" evidence="1">
    <location>
        <begin position="54"/>
        <end position="81"/>
    </location>
</feature>
<dbReference type="EMBL" id="JAPFFF010000027">
    <property type="protein sequence ID" value="KAK8848241.1"/>
    <property type="molecule type" value="Genomic_DNA"/>
</dbReference>
<feature type="coiled-coil region" evidence="1">
    <location>
        <begin position="288"/>
        <end position="351"/>
    </location>
</feature>
<sequence>MIELINGSSTFMTQVKLRKSLASIQALLEDETTDDLTKWRIFCFSQLTKLQYQKLNKKTEISKLNLEKDKLQNTYEEICNAEKEILEKKQEILNSLDTATKEGETMRQQISKACSIQKKSFDLQRAPSLLKTRLEIHKVKMEDEIMKKMNISIATLEKLNFKLVSLKQKVGKINQIIIQNRSKYDQYSKEIQQLQKQIEDIAIPEFSHEIQSLSLKFRNTTEASKTLFAIEDKISNYRSALQKTPKLDYRPSDCSAIESLIEQEKQKQKEIFESIVNQYNTDQIKSEISEMKQKSSELSDLLSEVEQNSSLKLNQINANFNKQEINYQRQIQENEKKIQSLMKKVIDLKKIVPITPNNLINKVQVQTQTAFPLPAFF</sequence>
<evidence type="ECO:0000256" key="1">
    <source>
        <dbReference type="SAM" id="Coils"/>
    </source>
</evidence>
<dbReference type="Proteomes" id="UP001470230">
    <property type="component" value="Unassembled WGS sequence"/>
</dbReference>
<evidence type="ECO:0000313" key="2">
    <source>
        <dbReference type="EMBL" id="KAK8848241.1"/>
    </source>
</evidence>
<accession>A0ABR2HJ34</accession>
<protein>
    <submittedName>
        <fullName evidence="2">Uncharacterized protein</fullName>
    </submittedName>
</protein>
<name>A0ABR2HJ34_9EUKA</name>
<gene>
    <name evidence="2" type="ORF">M9Y10_019297</name>
</gene>